<comment type="caution">
    <text evidence="3">The sequence shown here is derived from an EMBL/GenBank/DDBJ whole genome shotgun (WGS) entry which is preliminary data.</text>
</comment>
<keyword evidence="1" id="KW-0472">Membrane</keyword>
<keyword evidence="1" id="KW-0812">Transmembrane</keyword>
<dbReference type="Proteomes" id="UP001307839">
    <property type="component" value="Unassembled WGS sequence"/>
</dbReference>
<name>A0AB35WYX6_9PSED</name>
<feature type="transmembrane region" description="Helical" evidence="1">
    <location>
        <begin position="839"/>
        <end position="856"/>
    </location>
</feature>
<protein>
    <submittedName>
        <fullName evidence="3">Toxin VasX</fullName>
    </submittedName>
</protein>
<dbReference type="InterPro" id="IPR046864">
    <property type="entry name" value="VasX_N"/>
</dbReference>
<dbReference type="CDD" id="cd20708">
    <property type="entry name" value="MIX_IV"/>
    <property type="match status" value="1"/>
</dbReference>
<evidence type="ECO:0000313" key="4">
    <source>
        <dbReference type="Proteomes" id="UP001307839"/>
    </source>
</evidence>
<feature type="domain" description="Toxin VasX N-terminal region" evidence="2">
    <location>
        <begin position="34"/>
        <end position="167"/>
    </location>
</feature>
<evidence type="ECO:0000256" key="1">
    <source>
        <dbReference type="SAM" id="Phobius"/>
    </source>
</evidence>
<evidence type="ECO:0000259" key="2">
    <source>
        <dbReference type="Pfam" id="PF20249"/>
    </source>
</evidence>
<keyword evidence="4" id="KW-1185">Reference proteome</keyword>
<proteinExistence type="predicted"/>
<keyword evidence="1" id="KW-1133">Transmembrane helix</keyword>
<organism evidence="3 4">
    <name type="scientific">Pseudomonas auratipiscis</name>
    <dbReference type="NCBI Taxonomy" id="3115853"/>
    <lineage>
        <taxon>Bacteria</taxon>
        <taxon>Pseudomonadati</taxon>
        <taxon>Pseudomonadota</taxon>
        <taxon>Gammaproteobacteria</taxon>
        <taxon>Pseudomonadales</taxon>
        <taxon>Pseudomonadaceae</taxon>
        <taxon>Pseudomonas</taxon>
    </lineage>
</organism>
<reference evidence="3 4" key="1">
    <citation type="submission" date="2024-01" db="EMBL/GenBank/DDBJ databases">
        <title>Unpublished Manusciprt.</title>
        <authorList>
            <person name="Duman M."/>
            <person name="Valdes E.G."/>
            <person name="Ajmi N."/>
            <person name="Altun S."/>
            <person name="Saticioglu I.B."/>
        </authorList>
    </citation>
    <scope>NUCLEOTIDE SEQUENCE [LARGE SCALE GENOMIC DNA]</scope>
    <source>
        <strain evidence="3 4">120P</strain>
    </source>
</reference>
<dbReference type="RefSeq" id="WP_330080842.1">
    <property type="nucleotide sequence ID" value="NZ_JAZDCU010000026.1"/>
</dbReference>
<accession>A0AB35WYX6</accession>
<sequence>MSASKLELLDRLAQADRAAKALPHEDINSHLTPCPASQPEVFVVPVRYALAEEKAPHPCCTPGVTTRSRPMAARRLREGFLYLWQDQGPLERYAIAPDGLLSAQTLACESTIVLQGTLAGLPLKKTHDAWMLYAEFPLPAEHCKALSDRTKRNAHMRHIALRTVANELQAPHCPPLADAKQVMAELIPTSYARAMKADHQRGDDNTAALGEAVMKAPTTDNIKAYITVMQRLRERDNVIAQHPEASDEPAGEWSAKRWEAQGTQDWLENTKAQANGLFAVFACLDDDLGVLRDINHEQEWVETRHEQWMADNNLRLSIGGFVRSLVSEDGAELAGSLNYRYKGRDITLTPEQGEIMLDCQHRLDEELKAETEARRYGGQPTQAEARNRDARIGAIVGPVRAFIPADLYNEAEYFVREYRAEKQANLNNDFLSAKVSEYINLEAMNTWLDSTAPAHFQQIEQRHQALFSDRGVFLKRSANGTWFVDYHDLDSRHWLTELASGCLTAQCIRAQGAEQYAEYVRAADGGALTHLFRAWTPSLDVGINVSPRMDELLTALSAENIAATRQALKPLSQPLLDDLAAMGRNPHNPWTLLVNRLSASLLLLKDNITFSGEWIGIFITARLGSDTRLQQVTEGGRLIWSVVGKQAEDLSHWANTTGKAIGAGRVAGIANSPLVTNSGGVLPLAVLLLNSLNAYNYLSQAATLEGMSDQRTNDTVSATLYTAAALTAVIDTQLREGHGIRKLGKGQLIAPTLTLFGGLIGALSSSAAISEYKSLKILLESAQTRIDPWLSMRQAVVAAQITAYAAQALLGFVQTAKTLAGLVEAESAIMRFSLYMGPLNWVIAILGILYLITWFFQQMPLQNFLSSCCWSKARADNLDPIPTKAQQSELNQLYNILYTPRISMKSSSISTGYGPMGLTAENSIDYLSIDLPGAEPSSAYLQLSLIGDPVDSEYYTYLIKNSPGRVQPPRPWRNMIPHWLSSSSCCWIPVDEGQGLRLSGPFNTEPRVLGSRPRTVSLRLWYRTPLTAMLGAKSFIGGERGVAFTLSDSGVVALGDDPTPELDRVPQYELGAGLPGAYYLRPKDKK</sequence>
<evidence type="ECO:0000313" key="3">
    <source>
        <dbReference type="EMBL" id="MEE1869672.1"/>
    </source>
</evidence>
<dbReference type="EMBL" id="JAZDQP010000025">
    <property type="protein sequence ID" value="MEE1869672.1"/>
    <property type="molecule type" value="Genomic_DNA"/>
</dbReference>
<dbReference type="AlphaFoldDB" id="A0AB35WYX6"/>
<dbReference type="Pfam" id="PF20249">
    <property type="entry name" value="VasX_N"/>
    <property type="match status" value="1"/>
</dbReference>
<gene>
    <name evidence="3" type="ORF">V0R53_25135</name>
</gene>
<feature type="transmembrane region" description="Helical" evidence="1">
    <location>
        <begin position="748"/>
        <end position="769"/>
    </location>
</feature>